<reference evidence="3" key="1">
    <citation type="submission" date="2009-09" db="EMBL/GenBank/DDBJ databases">
        <title>The complete genome of Nakamurella multipartita DSM 44233.</title>
        <authorList>
            <consortium name="US DOE Joint Genome Institute (JGI-PGF)"/>
            <person name="Lucas S."/>
            <person name="Copeland A."/>
            <person name="Lapidus A."/>
            <person name="Glavina del Rio T."/>
            <person name="Dalin E."/>
            <person name="Tice H."/>
            <person name="Bruce D."/>
            <person name="Goodwin L."/>
            <person name="Pitluck S."/>
            <person name="Kyrpides N."/>
            <person name="Mavromatis K."/>
            <person name="Ivanova N."/>
            <person name="Ovchinnikova G."/>
            <person name="Sims D."/>
            <person name="Meincke L."/>
            <person name="Brettin T."/>
            <person name="Detter J.C."/>
            <person name="Han C."/>
            <person name="Larimer F."/>
            <person name="Land M."/>
            <person name="Hauser L."/>
            <person name="Markowitz V."/>
            <person name="Cheng J.-F."/>
            <person name="Hugenholtz P."/>
            <person name="Woyke T."/>
            <person name="Wu D."/>
            <person name="Klenk H.-P."/>
            <person name="Eisen J.A."/>
        </authorList>
    </citation>
    <scope>NUCLEOTIDE SEQUENCE [LARGE SCALE GENOMIC DNA]</scope>
    <source>
        <strain evidence="3">ATCC 700099 / DSM 44233 / CIP 104796 / JCM 9543 / NBRC 105858 / Y-104</strain>
    </source>
</reference>
<dbReference type="AlphaFoldDB" id="C8XHN5"/>
<dbReference type="HOGENOM" id="CLU_156536_0_0_11"/>
<dbReference type="KEGG" id="nml:Namu_4046"/>
<gene>
    <name evidence="2" type="ordered locus">Namu_4046</name>
</gene>
<dbReference type="RefSeq" id="WP_015749163.1">
    <property type="nucleotide sequence ID" value="NC_013235.1"/>
</dbReference>
<dbReference type="OrthoDB" id="4773538at2"/>
<feature type="region of interest" description="Disordered" evidence="1">
    <location>
        <begin position="37"/>
        <end position="69"/>
    </location>
</feature>
<dbReference type="Proteomes" id="UP000002218">
    <property type="component" value="Chromosome"/>
</dbReference>
<organism evidence="2 3">
    <name type="scientific">Nakamurella multipartita (strain ATCC 700099 / DSM 44233 / CIP 104796 / JCM 9543 / NBRC 105858 / Y-104)</name>
    <name type="common">Microsphaera multipartita</name>
    <dbReference type="NCBI Taxonomy" id="479431"/>
    <lineage>
        <taxon>Bacteria</taxon>
        <taxon>Bacillati</taxon>
        <taxon>Actinomycetota</taxon>
        <taxon>Actinomycetes</taxon>
        <taxon>Nakamurellales</taxon>
        <taxon>Nakamurellaceae</taxon>
        <taxon>Nakamurella</taxon>
    </lineage>
</organism>
<name>C8XHN5_NAKMY</name>
<evidence type="ECO:0000313" key="3">
    <source>
        <dbReference type="Proteomes" id="UP000002218"/>
    </source>
</evidence>
<sequence length="134" mass="14128">MANNEFGFDPDDLDRFFPGAGDQLRGALGQFARMLNASGEGRGAGSSAGFGGSRRSAPEPETTGETGEGVWMIYTVDADGDARVEQVFATELEALRANKHNTDSNRSVRFLPYGIPVTVLDSPVTSAADDEPGA</sequence>
<feature type="compositionally biased region" description="Gly residues" evidence="1">
    <location>
        <begin position="40"/>
        <end position="52"/>
    </location>
</feature>
<evidence type="ECO:0000256" key="1">
    <source>
        <dbReference type="SAM" id="MobiDB-lite"/>
    </source>
</evidence>
<accession>C8XHN5</accession>
<dbReference type="InParanoid" id="C8XHN5"/>
<evidence type="ECO:0000313" key="2">
    <source>
        <dbReference type="EMBL" id="ACV80338.1"/>
    </source>
</evidence>
<reference evidence="2 3" key="2">
    <citation type="journal article" date="2010" name="Stand. Genomic Sci.">
        <title>Complete genome sequence of Nakamurella multipartita type strain (Y-104).</title>
        <authorList>
            <person name="Tice H."/>
            <person name="Mayilraj S."/>
            <person name="Sims D."/>
            <person name="Lapidus A."/>
            <person name="Nolan M."/>
            <person name="Lucas S."/>
            <person name="Glavina Del Rio T."/>
            <person name="Copeland A."/>
            <person name="Cheng J.F."/>
            <person name="Meincke L."/>
            <person name="Bruce D."/>
            <person name="Goodwin L."/>
            <person name="Pitluck S."/>
            <person name="Ivanova N."/>
            <person name="Mavromatis K."/>
            <person name="Ovchinnikova G."/>
            <person name="Pati A."/>
            <person name="Chen A."/>
            <person name="Palaniappan K."/>
            <person name="Land M."/>
            <person name="Hauser L."/>
            <person name="Chang Y.J."/>
            <person name="Jeffries C.D."/>
            <person name="Detter J.C."/>
            <person name="Brettin T."/>
            <person name="Rohde M."/>
            <person name="Goker M."/>
            <person name="Bristow J."/>
            <person name="Eisen J.A."/>
            <person name="Markowitz V."/>
            <person name="Hugenholtz P."/>
            <person name="Kyrpides N.C."/>
            <person name="Klenk H.P."/>
            <person name="Chen F."/>
        </authorList>
    </citation>
    <scope>NUCLEOTIDE SEQUENCE [LARGE SCALE GENOMIC DNA]</scope>
    <source>
        <strain evidence="3">ATCC 700099 / DSM 44233 / CIP 104796 / JCM 9543 / NBRC 105858 / Y-104</strain>
    </source>
</reference>
<protein>
    <recommendedName>
        <fullName evidence="4">Transmembrane protein</fullName>
    </recommendedName>
</protein>
<dbReference type="eggNOG" id="ENOG50341FE">
    <property type="taxonomic scope" value="Bacteria"/>
</dbReference>
<dbReference type="EMBL" id="CP001737">
    <property type="protein sequence ID" value="ACV80338.1"/>
    <property type="molecule type" value="Genomic_DNA"/>
</dbReference>
<proteinExistence type="predicted"/>
<keyword evidence="3" id="KW-1185">Reference proteome</keyword>
<evidence type="ECO:0008006" key="4">
    <source>
        <dbReference type="Google" id="ProtNLM"/>
    </source>
</evidence>